<keyword evidence="2" id="KW-1185">Reference proteome</keyword>
<dbReference type="Pfam" id="PF10750">
    <property type="entry name" value="DUF2536"/>
    <property type="match status" value="1"/>
</dbReference>
<gene>
    <name evidence="1" type="ORF">P4I72_26760</name>
</gene>
<sequence>MDFILDRIDNKIEFFQAYDLKTLERQINDQIDNNKALLLDVYAIQHNIVFDPNAGKMLYSAVVHFKVKSSLT</sequence>
<dbReference type="Proteomes" id="UP001338137">
    <property type="component" value="Unassembled WGS sequence"/>
</dbReference>
<dbReference type="InterPro" id="IPR019686">
    <property type="entry name" value="DUF2536"/>
</dbReference>
<reference evidence="1 2" key="1">
    <citation type="submission" date="2023-03" db="EMBL/GenBank/DDBJ databases">
        <title>Bacillus Genome Sequencing.</title>
        <authorList>
            <person name="Dunlap C."/>
        </authorList>
    </citation>
    <scope>NUCLEOTIDE SEQUENCE [LARGE SCALE GENOMIC DNA]</scope>
    <source>
        <strain evidence="1 2">BD-533</strain>
    </source>
</reference>
<proteinExistence type="predicted"/>
<organism evidence="1 2">
    <name type="scientific">Paenibacillus alba</name>
    <dbReference type="NCBI Taxonomy" id="1197127"/>
    <lineage>
        <taxon>Bacteria</taxon>
        <taxon>Bacillati</taxon>
        <taxon>Bacillota</taxon>
        <taxon>Bacilli</taxon>
        <taxon>Bacillales</taxon>
        <taxon>Paenibacillaceae</taxon>
        <taxon>Paenibacillus</taxon>
    </lineage>
</organism>
<name>A0ABU6G937_9BACL</name>
<protein>
    <submittedName>
        <fullName evidence="1">YrzA family protein</fullName>
    </submittedName>
</protein>
<comment type="caution">
    <text evidence="1">The sequence shown here is derived from an EMBL/GenBank/DDBJ whole genome shotgun (WGS) entry which is preliminary data.</text>
</comment>
<accession>A0ABU6G937</accession>
<dbReference type="RefSeq" id="WP_326074733.1">
    <property type="nucleotide sequence ID" value="NZ_JARLKY010000079.1"/>
</dbReference>
<evidence type="ECO:0000313" key="1">
    <source>
        <dbReference type="EMBL" id="MEC0230703.1"/>
    </source>
</evidence>
<dbReference type="EMBL" id="JARLKY010000079">
    <property type="protein sequence ID" value="MEC0230703.1"/>
    <property type="molecule type" value="Genomic_DNA"/>
</dbReference>
<evidence type="ECO:0000313" key="2">
    <source>
        <dbReference type="Proteomes" id="UP001338137"/>
    </source>
</evidence>